<organism evidence="2 3">
    <name type="scientific">Ficus carica</name>
    <name type="common">Common fig</name>
    <dbReference type="NCBI Taxonomy" id="3494"/>
    <lineage>
        <taxon>Eukaryota</taxon>
        <taxon>Viridiplantae</taxon>
        <taxon>Streptophyta</taxon>
        <taxon>Embryophyta</taxon>
        <taxon>Tracheophyta</taxon>
        <taxon>Spermatophyta</taxon>
        <taxon>Magnoliopsida</taxon>
        <taxon>eudicotyledons</taxon>
        <taxon>Gunneridae</taxon>
        <taxon>Pentapetalae</taxon>
        <taxon>rosids</taxon>
        <taxon>fabids</taxon>
        <taxon>Rosales</taxon>
        <taxon>Moraceae</taxon>
        <taxon>Ficeae</taxon>
        <taxon>Ficus</taxon>
    </lineage>
</organism>
<protein>
    <submittedName>
        <fullName evidence="2">Uncharacterized protein</fullName>
    </submittedName>
</protein>
<keyword evidence="3" id="KW-1185">Reference proteome</keyword>
<evidence type="ECO:0000256" key="1">
    <source>
        <dbReference type="SAM" id="MobiDB-lite"/>
    </source>
</evidence>
<feature type="compositionally biased region" description="Acidic residues" evidence="1">
    <location>
        <begin position="98"/>
        <end position="117"/>
    </location>
</feature>
<dbReference type="Proteomes" id="UP001187192">
    <property type="component" value="Unassembled WGS sequence"/>
</dbReference>
<reference evidence="2" key="1">
    <citation type="submission" date="2023-07" db="EMBL/GenBank/DDBJ databases">
        <title>draft genome sequence of fig (Ficus carica).</title>
        <authorList>
            <person name="Takahashi T."/>
            <person name="Nishimura K."/>
        </authorList>
    </citation>
    <scope>NUCLEOTIDE SEQUENCE</scope>
</reference>
<dbReference type="AlphaFoldDB" id="A0AA87ZYC3"/>
<feature type="compositionally biased region" description="Basic and acidic residues" evidence="1">
    <location>
        <begin position="87"/>
        <end position="97"/>
    </location>
</feature>
<sequence length="181" mass="19721">MYGFNVSPSLPPFVSAIVQFTMVMRNSSRRVSVYSTGSPLFVAYRIQAKHRGGTVATVQRASEQGGDVAGAWRRTADAGVGGGGGGDRGEAMIRESDEVTDPEFDISDDESSEESSDPESVQLEAGDINNILIELKGTCLKYKDLQLAFCPSQRSYLETQLHRYLRVVGKDVGERMIYSLG</sequence>
<evidence type="ECO:0000313" key="2">
    <source>
        <dbReference type="EMBL" id="GMN41310.1"/>
    </source>
</evidence>
<evidence type="ECO:0000313" key="3">
    <source>
        <dbReference type="Proteomes" id="UP001187192"/>
    </source>
</evidence>
<feature type="region of interest" description="Disordered" evidence="1">
    <location>
        <begin position="75"/>
        <end position="121"/>
    </location>
</feature>
<proteinExistence type="predicted"/>
<name>A0AA87ZYC3_FICCA</name>
<gene>
    <name evidence="2" type="ORF">TIFTF001_010540</name>
</gene>
<accession>A0AA87ZYC3</accession>
<comment type="caution">
    <text evidence="2">The sequence shown here is derived from an EMBL/GenBank/DDBJ whole genome shotgun (WGS) entry which is preliminary data.</text>
</comment>
<dbReference type="EMBL" id="BTGU01000012">
    <property type="protein sequence ID" value="GMN41310.1"/>
    <property type="molecule type" value="Genomic_DNA"/>
</dbReference>